<dbReference type="NCBIfam" id="TIGR01240">
    <property type="entry name" value="mevDPdecarb"/>
    <property type="match status" value="1"/>
</dbReference>
<dbReference type="GO" id="GO:0005829">
    <property type="term" value="C:cytosol"/>
    <property type="evidence" value="ECO:0007669"/>
    <property type="project" value="InterPro"/>
</dbReference>
<evidence type="ECO:0000256" key="4">
    <source>
        <dbReference type="ARBA" id="ARBA00022741"/>
    </source>
</evidence>
<dbReference type="EMBL" id="QPIZ01000004">
    <property type="protein sequence ID" value="RCW38310.1"/>
    <property type="molecule type" value="Genomic_DNA"/>
</dbReference>
<keyword evidence="3" id="KW-0444">Lipid biosynthesis</keyword>
<dbReference type="PIRSF" id="PIRSF015950">
    <property type="entry name" value="Mev_P_decrbx"/>
    <property type="match status" value="1"/>
</dbReference>
<keyword evidence="5" id="KW-0067">ATP-binding</keyword>
<protein>
    <recommendedName>
        <fullName evidence="2">diphosphomevalonate decarboxylase</fullName>
        <ecNumber evidence="2">4.1.1.33</ecNumber>
    </recommendedName>
</protein>
<dbReference type="InterPro" id="IPR005935">
    <property type="entry name" value="Mev_decarb"/>
</dbReference>
<evidence type="ECO:0000256" key="5">
    <source>
        <dbReference type="ARBA" id="ARBA00022840"/>
    </source>
</evidence>
<evidence type="ECO:0000256" key="6">
    <source>
        <dbReference type="ARBA" id="ARBA00023098"/>
    </source>
</evidence>
<dbReference type="InterPro" id="IPR014721">
    <property type="entry name" value="Ribsml_uS5_D2-typ_fold_subgr"/>
</dbReference>
<reference evidence="10 11" key="1">
    <citation type="submission" date="2018-07" db="EMBL/GenBank/DDBJ databases">
        <title>Freshwater and sediment microbial communities from various areas in North America, analyzing microbe dynamics in response to fracking.</title>
        <authorList>
            <person name="Lamendella R."/>
        </authorList>
    </citation>
    <scope>NUCLEOTIDE SEQUENCE [LARGE SCALE GENOMIC DNA]</scope>
    <source>
        <strain evidence="10 11">160A</strain>
    </source>
</reference>
<name>A0A368VDE1_9BACT</name>
<dbReference type="RefSeq" id="WP_114436501.1">
    <property type="nucleotide sequence ID" value="NZ_QPIZ01000004.1"/>
</dbReference>
<gene>
    <name evidence="10" type="ORF">DFO77_10467</name>
</gene>
<evidence type="ECO:0000259" key="8">
    <source>
        <dbReference type="Pfam" id="PF18376"/>
    </source>
</evidence>
<feature type="domain" description="Diphosphomevalonate decarboxylase-like N-terminal" evidence="9">
    <location>
        <begin position="14"/>
        <end position="167"/>
    </location>
</feature>
<dbReference type="GO" id="GO:0004163">
    <property type="term" value="F:diphosphomevalonate decarboxylase activity"/>
    <property type="evidence" value="ECO:0007669"/>
    <property type="project" value="UniProtKB-EC"/>
</dbReference>
<dbReference type="PANTHER" id="PTHR10977:SF3">
    <property type="entry name" value="DIPHOSPHOMEVALONATE DECARBOXYLASE"/>
    <property type="match status" value="1"/>
</dbReference>
<dbReference type="Pfam" id="PF18376">
    <property type="entry name" value="MDD_C"/>
    <property type="match status" value="1"/>
</dbReference>
<proteinExistence type="inferred from homology"/>
<dbReference type="GO" id="GO:0005524">
    <property type="term" value="F:ATP binding"/>
    <property type="evidence" value="ECO:0007669"/>
    <property type="project" value="UniProtKB-KW"/>
</dbReference>
<dbReference type="Gene3D" id="3.30.230.10">
    <property type="match status" value="1"/>
</dbReference>
<evidence type="ECO:0000256" key="7">
    <source>
        <dbReference type="ARBA" id="ARBA00023239"/>
    </source>
</evidence>
<dbReference type="AlphaFoldDB" id="A0A368VDE1"/>
<evidence type="ECO:0000256" key="3">
    <source>
        <dbReference type="ARBA" id="ARBA00022516"/>
    </source>
</evidence>
<dbReference type="Gene3D" id="3.30.70.890">
    <property type="entry name" value="GHMP kinase, C-terminal domain"/>
    <property type="match status" value="1"/>
</dbReference>
<dbReference type="InterPro" id="IPR029765">
    <property type="entry name" value="Mev_diP_decarb"/>
</dbReference>
<dbReference type="GO" id="GO:0019287">
    <property type="term" value="P:isopentenyl diphosphate biosynthetic process, mevalonate pathway"/>
    <property type="evidence" value="ECO:0007669"/>
    <property type="project" value="InterPro"/>
</dbReference>
<sequence>MQHSIQSNTTWKTPSNIAIVKYWGKRDVQEPVNPSISFSLSEATTTTKITASPSEKGGFTFLLDGKEQGSFDKKIRKFLELAQVRLPLIKDHFLKIESSNTFPHSTGIASSASAMSALAFCLADLQHQITPENPLDISEVSSVARLGSGSAARSVYGGWNLWGRLTEIPESSDHYAVPVPVSVNPVFQKFHDDILIVKSEKKPVSSSAGHALMNHHPYRNGRIKQAHDNTLNLIKYLETGNLEGFIEMAESEALSLHALMMSSTPSYTLLQPNSLLLIEKIREFRKTKDIPVSFTMDAGPNIHLLYPDEYQKEISGWQEKELQPLCEKSRIIRDNVGNGPQKIINS</sequence>
<keyword evidence="11" id="KW-1185">Reference proteome</keyword>
<dbReference type="InterPro" id="IPR053859">
    <property type="entry name" value="MVD-like_N"/>
</dbReference>
<keyword evidence="7" id="KW-0456">Lyase</keyword>
<dbReference type="SUPFAM" id="SSF54211">
    <property type="entry name" value="Ribosomal protein S5 domain 2-like"/>
    <property type="match status" value="1"/>
</dbReference>
<dbReference type="InterPro" id="IPR020568">
    <property type="entry name" value="Ribosomal_Su5_D2-typ_SF"/>
</dbReference>
<evidence type="ECO:0000259" key="9">
    <source>
        <dbReference type="Pfam" id="PF22700"/>
    </source>
</evidence>
<evidence type="ECO:0000256" key="1">
    <source>
        <dbReference type="ARBA" id="ARBA00008831"/>
    </source>
</evidence>
<keyword evidence="6" id="KW-0443">Lipid metabolism</keyword>
<comment type="caution">
    <text evidence="10">The sequence shown here is derived from an EMBL/GenBank/DDBJ whole genome shotgun (WGS) entry which is preliminary data.</text>
</comment>
<feature type="domain" description="Mvd1 C-terminal" evidence="8">
    <location>
        <begin position="194"/>
        <end position="317"/>
    </location>
</feature>
<dbReference type="Proteomes" id="UP000252733">
    <property type="component" value="Unassembled WGS sequence"/>
</dbReference>
<dbReference type="InterPro" id="IPR041431">
    <property type="entry name" value="Mvd1_C"/>
</dbReference>
<dbReference type="SUPFAM" id="SSF55060">
    <property type="entry name" value="GHMP Kinase, C-terminal domain"/>
    <property type="match status" value="1"/>
</dbReference>
<organism evidence="10 11">
    <name type="scientific">Marinilabilia salmonicolor</name>
    <dbReference type="NCBI Taxonomy" id="989"/>
    <lineage>
        <taxon>Bacteria</taxon>
        <taxon>Pseudomonadati</taxon>
        <taxon>Bacteroidota</taxon>
        <taxon>Bacteroidia</taxon>
        <taxon>Marinilabiliales</taxon>
        <taxon>Marinilabiliaceae</taxon>
        <taxon>Marinilabilia</taxon>
    </lineage>
</organism>
<evidence type="ECO:0000313" key="11">
    <source>
        <dbReference type="Proteomes" id="UP000252733"/>
    </source>
</evidence>
<evidence type="ECO:0000313" key="10">
    <source>
        <dbReference type="EMBL" id="RCW38310.1"/>
    </source>
</evidence>
<dbReference type="EC" id="4.1.1.33" evidence="2"/>
<keyword evidence="4" id="KW-0547">Nucleotide-binding</keyword>
<comment type="similarity">
    <text evidence="1">Belongs to the diphosphomevalonate decarboxylase family.</text>
</comment>
<accession>A0A368VDE1</accession>
<evidence type="ECO:0000256" key="2">
    <source>
        <dbReference type="ARBA" id="ARBA00012296"/>
    </source>
</evidence>
<dbReference type="InterPro" id="IPR036554">
    <property type="entry name" value="GHMP_kinase_C_sf"/>
</dbReference>
<dbReference type="PANTHER" id="PTHR10977">
    <property type="entry name" value="DIPHOSPHOMEVALONATE DECARBOXYLASE"/>
    <property type="match status" value="1"/>
</dbReference>
<dbReference type="Pfam" id="PF22700">
    <property type="entry name" value="MVD-like_N"/>
    <property type="match status" value="1"/>
</dbReference>